<evidence type="ECO:0000256" key="1">
    <source>
        <dbReference type="ARBA" id="ARBA00004397"/>
    </source>
</evidence>
<name>A0AAE8SUA4_9PEZI</name>
<evidence type="ECO:0000256" key="5">
    <source>
        <dbReference type="ARBA" id="ARBA00022892"/>
    </source>
</evidence>
<feature type="compositionally biased region" description="Low complexity" evidence="11">
    <location>
        <begin position="723"/>
        <end position="775"/>
    </location>
</feature>
<keyword evidence="3 10" id="KW-0813">Transport</keyword>
<proteinExistence type="inferred from homology"/>
<dbReference type="Pfam" id="PF12932">
    <property type="entry name" value="Sec16"/>
    <property type="match status" value="1"/>
</dbReference>
<evidence type="ECO:0000256" key="2">
    <source>
        <dbReference type="ARBA" id="ARBA00005927"/>
    </source>
</evidence>
<evidence type="ECO:0000256" key="7">
    <source>
        <dbReference type="ARBA" id="ARBA00023006"/>
    </source>
</evidence>
<dbReference type="Pfam" id="PF12931">
    <property type="entry name" value="TPR_Sec16"/>
    <property type="match status" value="1"/>
</dbReference>
<feature type="compositionally biased region" description="Pro residues" evidence="11">
    <location>
        <begin position="839"/>
        <end position="849"/>
    </location>
</feature>
<feature type="compositionally biased region" description="Polar residues" evidence="11">
    <location>
        <begin position="630"/>
        <end position="655"/>
    </location>
</feature>
<keyword evidence="4 10" id="KW-0256">Endoplasmic reticulum</keyword>
<dbReference type="GO" id="GO:0012507">
    <property type="term" value="C:ER to Golgi transport vesicle membrane"/>
    <property type="evidence" value="ECO:0007669"/>
    <property type="project" value="TreeGrafter"/>
</dbReference>
<reference evidence="14" key="1">
    <citation type="submission" date="2018-03" db="EMBL/GenBank/DDBJ databases">
        <authorList>
            <person name="Guldener U."/>
        </authorList>
    </citation>
    <scope>NUCLEOTIDE SEQUENCE</scope>
</reference>
<dbReference type="PANTHER" id="PTHR13402:SF6">
    <property type="entry name" value="SECRETORY 16, ISOFORM I"/>
    <property type="match status" value="1"/>
</dbReference>
<feature type="domain" description="Sec16 Sec23-binding" evidence="12">
    <location>
        <begin position="1308"/>
        <end position="1608"/>
    </location>
</feature>
<dbReference type="EMBL" id="ONZQ02000004">
    <property type="protein sequence ID" value="SPO00705.1"/>
    <property type="molecule type" value="Genomic_DNA"/>
</dbReference>
<feature type="compositionally biased region" description="Pro residues" evidence="11">
    <location>
        <begin position="696"/>
        <end position="716"/>
    </location>
</feature>
<feature type="compositionally biased region" description="Polar residues" evidence="11">
    <location>
        <begin position="1634"/>
        <end position="1645"/>
    </location>
</feature>
<feature type="compositionally biased region" description="Basic residues" evidence="11">
    <location>
        <begin position="2107"/>
        <end position="2116"/>
    </location>
</feature>
<dbReference type="InterPro" id="IPR024340">
    <property type="entry name" value="Sec16_CCD"/>
</dbReference>
<dbReference type="GO" id="GO:0070973">
    <property type="term" value="P:protein localization to endoplasmic reticulum exit site"/>
    <property type="evidence" value="ECO:0007669"/>
    <property type="project" value="TreeGrafter"/>
</dbReference>
<comment type="similarity">
    <text evidence="2 10">Belongs to the SEC16 family.</text>
</comment>
<dbReference type="GO" id="GO:0015031">
    <property type="term" value="P:protein transport"/>
    <property type="evidence" value="ECO:0007669"/>
    <property type="project" value="UniProtKB-KW"/>
</dbReference>
<feature type="compositionally biased region" description="Polar residues" evidence="11">
    <location>
        <begin position="946"/>
        <end position="960"/>
    </location>
</feature>
<evidence type="ECO:0000256" key="11">
    <source>
        <dbReference type="SAM" id="MobiDB-lite"/>
    </source>
</evidence>
<feature type="compositionally biased region" description="Low complexity" evidence="11">
    <location>
        <begin position="530"/>
        <end position="547"/>
    </location>
</feature>
<feature type="compositionally biased region" description="Polar residues" evidence="11">
    <location>
        <begin position="1076"/>
        <end position="1089"/>
    </location>
</feature>
<feature type="compositionally biased region" description="Acidic residues" evidence="11">
    <location>
        <begin position="396"/>
        <end position="406"/>
    </location>
</feature>
<feature type="compositionally biased region" description="Polar residues" evidence="11">
    <location>
        <begin position="1049"/>
        <end position="1063"/>
    </location>
</feature>
<feature type="compositionally biased region" description="Polar residues" evidence="11">
    <location>
        <begin position="2063"/>
        <end position="2094"/>
    </location>
</feature>
<evidence type="ECO:0000259" key="13">
    <source>
        <dbReference type="Pfam" id="PF12932"/>
    </source>
</evidence>
<feature type="compositionally biased region" description="Low complexity" evidence="11">
    <location>
        <begin position="1764"/>
        <end position="1778"/>
    </location>
</feature>
<feature type="compositionally biased region" description="Basic and acidic residues" evidence="11">
    <location>
        <begin position="1907"/>
        <end position="1935"/>
    </location>
</feature>
<dbReference type="GO" id="GO:0070971">
    <property type="term" value="C:endoplasmic reticulum exit site"/>
    <property type="evidence" value="ECO:0007669"/>
    <property type="project" value="TreeGrafter"/>
</dbReference>
<feature type="compositionally biased region" description="Low complexity" evidence="11">
    <location>
        <begin position="611"/>
        <end position="629"/>
    </location>
</feature>
<dbReference type="GO" id="GO:0005789">
    <property type="term" value="C:endoplasmic reticulum membrane"/>
    <property type="evidence" value="ECO:0007669"/>
    <property type="project" value="UniProtKB-SubCell"/>
</dbReference>
<evidence type="ECO:0000313" key="14">
    <source>
        <dbReference type="EMBL" id="SPO00705.1"/>
    </source>
</evidence>
<feature type="compositionally biased region" description="Polar residues" evidence="11">
    <location>
        <begin position="55"/>
        <end position="64"/>
    </location>
</feature>
<feature type="compositionally biased region" description="Low complexity" evidence="11">
    <location>
        <begin position="890"/>
        <end position="909"/>
    </location>
</feature>
<gene>
    <name evidence="14" type="ORF">DNG_03453</name>
</gene>
<evidence type="ECO:0000256" key="4">
    <source>
        <dbReference type="ARBA" id="ARBA00022824"/>
    </source>
</evidence>
<comment type="subcellular location">
    <subcellularLocation>
        <location evidence="1">Endoplasmic reticulum membrane</location>
        <topology evidence="1">Peripheral membrane protein</topology>
        <orientation evidence="1">Cytoplasmic side</orientation>
    </subcellularLocation>
</comment>
<dbReference type="CDD" id="cd09233">
    <property type="entry name" value="ACE1-Sec16-like"/>
    <property type="match status" value="1"/>
</dbReference>
<dbReference type="GO" id="GO:0007030">
    <property type="term" value="P:Golgi organization"/>
    <property type="evidence" value="ECO:0007669"/>
    <property type="project" value="TreeGrafter"/>
</dbReference>
<feature type="compositionally biased region" description="Polar residues" evidence="11">
    <location>
        <begin position="502"/>
        <end position="529"/>
    </location>
</feature>
<dbReference type="Proteomes" id="UP001187682">
    <property type="component" value="Unassembled WGS sequence"/>
</dbReference>
<feature type="compositionally biased region" description="Low complexity" evidence="11">
    <location>
        <begin position="1864"/>
        <end position="1874"/>
    </location>
</feature>
<feature type="compositionally biased region" description="Polar residues" evidence="11">
    <location>
        <begin position="1724"/>
        <end position="1757"/>
    </location>
</feature>
<feature type="region of interest" description="Disordered" evidence="11">
    <location>
        <begin position="460"/>
        <end position="1091"/>
    </location>
</feature>
<keyword evidence="5 10" id="KW-0931">ER-Golgi transport</keyword>
<feature type="compositionally biased region" description="Low complexity" evidence="11">
    <location>
        <begin position="489"/>
        <end position="501"/>
    </location>
</feature>
<feature type="compositionally biased region" description="Pro residues" evidence="11">
    <location>
        <begin position="1996"/>
        <end position="2019"/>
    </location>
</feature>
<dbReference type="Gene3D" id="1.25.40.1030">
    <property type="match status" value="1"/>
</dbReference>
<feature type="compositionally biased region" description="Basic and acidic residues" evidence="11">
    <location>
        <begin position="1882"/>
        <end position="1891"/>
    </location>
</feature>
<feature type="compositionally biased region" description="Pro residues" evidence="11">
    <location>
        <begin position="2028"/>
        <end position="2044"/>
    </location>
</feature>
<dbReference type="FunFam" id="1.25.40.1030:FF:000008">
    <property type="entry name" value="Protein transport protein sec16"/>
    <property type="match status" value="1"/>
</dbReference>
<protein>
    <recommendedName>
        <fullName evidence="10">Protein transport protein sec16</fullName>
    </recommendedName>
</protein>
<keyword evidence="6 10" id="KW-0653">Protein transport</keyword>
<comment type="caution">
    <text evidence="14">The sequence shown here is derived from an EMBL/GenBank/DDBJ whole genome shotgun (WGS) entry which is preliminary data.</text>
</comment>
<feature type="compositionally biased region" description="Basic and acidic residues" evidence="11">
    <location>
        <begin position="266"/>
        <end position="279"/>
    </location>
</feature>
<evidence type="ECO:0000256" key="9">
    <source>
        <dbReference type="ARBA" id="ARBA00024687"/>
    </source>
</evidence>
<keyword evidence="15" id="KW-1185">Reference proteome</keyword>
<evidence type="ECO:0000256" key="6">
    <source>
        <dbReference type="ARBA" id="ARBA00022927"/>
    </source>
</evidence>
<accession>A0AAE8SUA4</accession>
<feature type="domain" description="Sec16 central conserved" evidence="13">
    <location>
        <begin position="1129"/>
        <end position="1247"/>
    </location>
</feature>
<feature type="compositionally biased region" description="Basic and acidic residues" evidence="11">
    <location>
        <begin position="191"/>
        <end position="209"/>
    </location>
</feature>
<dbReference type="PANTHER" id="PTHR13402">
    <property type="entry name" value="RGPR-RELATED"/>
    <property type="match status" value="1"/>
</dbReference>
<feature type="region of interest" description="Disordered" evidence="11">
    <location>
        <begin position="1"/>
        <end position="435"/>
    </location>
</feature>
<dbReference type="InterPro" id="IPR024298">
    <property type="entry name" value="Sec16_Sec23-bd"/>
</dbReference>
<sequence>MASTDSITPWNPALRPNTEEHAEPTSNEWTSPPEDEPSQTPISEPSYEAVPQDDFTAQPTNWTSPLDGKSAQPPLPEPSSDGAPLETINSRHVDAWFSEDNGEDNWLEESPPVAGDDSTEAQAPETTETAGDNLTSIPFGDQKVDPWSSENTGEENWLGEPAPVAVDDSAQTQAPPETAESAEQEAPSADDASHAKEFDWTADHADGESKLFAAQDASDDPFDFMPPSDRTNSFPPVPPLDAPKYSHSRSLSRTQAEDVMAESENGDDRAFEGDERNPENDASATRYEEGVPLLSEERDPENDNATTGYEGGVPLSPQESSSHAAPDRAPEAPNTSSQIDNAFADEEDDFFNNIRDTASPAVSAPSPPWSLDRKSTMQAMGIENTLSSTQAPALSDAEEDEEEEETGAAVGNVPEVAGAAPGPTDTNSEAPKADEAALAAKWSEVFADDDLDEELLFDNDVAESKELDPAALFGSDDEGFLDDDDEDTSPAAAAPSSVPVVGTTTAEQPSSVQDRYTPQAPVTSSQPNFTPAAPAAPYTVPAPAAPYQQPPVAQPPVQSQFGAPYGTPQPRPELPRAQSFADKAKGGYTSPYDLPMEVVKAPKKRASMQQLSRPSAASAPPLAGSSLRSTSMYHQGPPSSAGVSPIEQGSGSAPPTGQKPPPLLPPKAKEAFFEDLPMTSRPRPASRQSRTSSPAPGAPPPGPPGGRLPMHPPPMQAGPVAGPPATTYQPAPAPPATTYQPAPAPPATTYQPAPPATAYQPAPPATTYQPAPAATGSQPAPAASTYQPAPPATTNEPTPSQAPATGPSPGLAPAPNLIRSTSSGAVPALVKPETVNPYAPAPAQHPPAPDASAPANKYSPAPAQNTHLNGTIPPAVSGRYSPVPPISRQASSNYAPAPHPAHSAPILPHQPRTSSPLAHFETTARRSGSQPITMNGEAHVERRTSLPHQPSFSRVPSLPTTRELDEENEQAPPNPSQSGESQSPTVAESRYSPAPQGFRQTPPPPLTHIPGQATLSPPKRSPGKRSSYSPLPPQPAVPGESEFVPPPRSYSQSPSTMQRTISGPYTPAAEPIRRPSSVQTPASPKSSQAADVAAAYKPSHRARAPSLTLSMIPPTDGRENDPLQRWKGVPLITWGVGGTVITSFPKNVPRYGINQPAPMIVRTPGELKITHVKDLLPLGDRLAKFPGPLKGKSKKKETVAWLSTGIEILGHEVPELSYAQNPSHDDKRVSERLLLWKILRVLIENDGVLEGTPAVQQAVRDILVPGLDEPKVEDVPSLVGTVAGSLHQQGAPVLQADAVDPAGIELMRKHLMVGDREKATWAAVDKRLWGHAMLIANTVSPDLYKQVAQEFVRKEVNHPGYSNESVAALYKVLSGSHEECVDELVPVHARAGLQLMSTTSANGPTKDALDGLDKWRETLCLILSNRSPGDARALVALGELLSAYGRAEAAHICFIFGRQASVFGGPDDARSNFVLVGADHKRQGDHLFKDTEALLLSEVYEYGLSLAGGVNATAPHLAAYKLQLAATLAEYGQQSRALEYCAAISSAFNAQTKRSPYYSPALEHAVNDFIGRLKQAPREESGSWIPKPSMNKVSDSMWSTFNKFVSGDDDGAGGGSNGENGADSGPFARVAGGTTPNLSRSPSASNLDIYGASNIGYPGQPPAVTTVTSYPPAPAQPGSRTSSRYAPGPQPGAAVPNPYEAASAPYTPRTSGELTRNFVPLDSSRPSTGYQQQQQYNPAPLSQSAPQTSPLRTTSGYGVSPELSYPAQPQAPSYQPQAPATPPGSGYTPLGVQESPYAPQRSNEPSAPANVSGDSQPSYGYQAPSYGFEPPSMTAEPEEVAAADDSAGEQGAPSGGYEAPSFQPYEYEPPSYEPDAGSASEDESKPKKGMMDDDEDDIPALKPQSKTKAEKDRENEEMIRRVAEQEAKQAAEKASKKGWGFGGWFGGGKKDSSEPAPNKPIKANLGEQSSFVYDPELKRWINKKGGAEATEAKKATPPPPRGPATPPPPMSSTPPPPPASTGGVGLGSPPPPGSPRVPSGPLPTPQAGAGPNGLGVPPPMARSASNHSIGNRSVSNQSSGPPSRPTTSMSNASSIDDLLSAAGPRKPGQKKARKGGRYVDVMAK</sequence>
<feature type="compositionally biased region" description="Polar residues" evidence="11">
    <location>
        <begin position="976"/>
        <end position="986"/>
    </location>
</feature>
<feature type="compositionally biased region" description="Low complexity" evidence="11">
    <location>
        <begin position="120"/>
        <end position="130"/>
    </location>
</feature>
<keyword evidence="7 10" id="KW-0072">Autophagy</keyword>
<feature type="region of interest" description="Disordered" evidence="11">
    <location>
        <begin position="1604"/>
        <end position="1645"/>
    </location>
</feature>
<keyword evidence="8 10" id="KW-0472">Membrane</keyword>
<evidence type="ECO:0000256" key="10">
    <source>
        <dbReference type="RuleBase" id="RU364101"/>
    </source>
</evidence>
<feature type="compositionally biased region" description="Acidic residues" evidence="11">
    <location>
        <begin position="475"/>
        <end position="488"/>
    </location>
</feature>
<evidence type="ECO:0000256" key="8">
    <source>
        <dbReference type="ARBA" id="ARBA00023136"/>
    </source>
</evidence>
<evidence type="ECO:0000256" key="3">
    <source>
        <dbReference type="ARBA" id="ARBA00022448"/>
    </source>
</evidence>
<comment type="function">
    <text evidence="9 10">Involved in the initiation of assembly of the COPII coat required for the formation of transport vesicles from the endoplasmic reticulum (ER) and the selection of cargo molecules. Also involved in autophagy.</text>
</comment>
<dbReference type="GO" id="GO:0006914">
    <property type="term" value="P:autophagy"/>
    <property type="evidence" value="ECO:0007669"/>
    <property type="project" value="UniProtKB-KW"/>
</dbReference>
<feature type="region of interest" description="Disordered" evidence="11">
    <location>
        <begin position="1662"/>
        <end position="2124"/>
    </location>
</feature>
<organism evidence="14 15">
    <name type="scientific">Cephalotrichum gorgonifer</name>
    <dbReference type="NCBI Taxonomy" id="2041049"/>
    <lineage>
        <taxon>Eukaryota</taxon>
        <taxon>Fungi</taxon>
        <taxon>Dikarya</taxon>
        <taxon>Ascomycota</taxon>
        <taxon>Pezizomycotina</taxon>
        <taxon>Sordariomycetes</taxon>
        <taxon>Hypocreomycetidae</taxon>
        <taxon>Microascales</taxon>
        <taxon>Microascaceae</taxon>
        <taxon>Cephalotrichum</taxon>
    </lineage>
</organism>
<evidence type="ECO:0000259" key="12">
    <source>
        <dbReference type="Pfam" id="PF12931"/>
    </source>
</evidence>
<dbReference type="GO" id="GO:0016192">
    <property type="term" value="P:vesicle-mediated transport"/>
    <property type="evidence" value="ECO:0007669"/>
    <property type="project" value="UniProtKB-KW"/>
</dbReference>
<evidence type="ECO:0000313" key="15">
    <source>
        <dbReference type="Proteomes" id="UP001187682"/>
    </source>
</evidence>